<comment type="caution">
    <text evidence="5">The sequence shown here is derived from an EMBL/GenBank/DDBJ whole genome shotgun (WGS) entry which is preliminary data.</text>
</comment>
<reference evidence="5" key="1">
    <citation type="journal article" date="2020" name="Cell">
        <title>Large-Scale Comparative Analyses of Tick Genomes Elucidate Their Genetic Diversity and Vector Capacities.</title>
        <authorList>
            <consortium name="Tick Genome and Microbiome Consortium (TIGMIC)"/>
            <person name="Jia N."/>
            <person name="Wang J."/>
            <person name="Shi W."/>
            <person name="Du L."/>
            <person name="Sun Y."/>
            <person name="Zhan W."/>
            <person name="Jiang J.F."/>
            <person name="Wang Q."/>
            <person name="Zhang B."/>
            <person name="Ji P."/>
            <person name="Bell-Sakyi L."/>
            <person name="Cui X.M."/>
            <person name="Yuan T.T."/>
            <person name="Jiang B.G."/>
            <person name="Yang W.F."/>
            <person name="Lam T.T."/>
            <person name="Chang Q.C."/>
            <person name="Ding S.J."/>
            <person name="Wang X.J."/>
            <person name="Zhu J.G."/>
            <person name="Ruan X.D."/>
            <person name="Zhao L."/>
            <person name="Wei J.T."/>
            <person name="Ye R.Z."/>
            <person name="Que T.C."/>
            <person name="Du C.H."/>
            <person name="Zhou Y.H."/>
            <person name="Cheng J.X."/>
            <person name="Dai P.F."/>
            <person name="Guo W.B."/>
            <person name="Han X.H."/>
            <person name="Huang E.J."/>
            <person name="Li L.F."/>
            <person name="Wei W."/>
            <person name="Gao Y.C."/>
            <person name="Liu J.Z."/>
            <person name="Shao H.Z."/>
            <person name="Wang X."/>
            <person name="Wang C.C."/>
            <person name="Yang T.C."/>
            <person name="Huo Q.B."/>
            <person name="Li W."/>
            <person name="Chen H.Y."/>
            <person name="Chen S.E."/>
            <person name="Zhou L.G."/>
            <person name="Ni X.B."/>
            <person name="Tian J.H."/>
            <person name="Sheng Y."/>
            <person name="Liu T."/>
            <person name="Pan Y.S."/>
            <person name="Xia L.Y."/>
            <person name="Li J."/>
            <person name="Zhao F."/>
            <person name="Cao W.C."/>
        </authorList>
    </citation>
    <scope>NUCLEOTIDE SEQUENCE</scope>
    <source>
        <strain evidence="5">Rsan-2018</strain>
    </source>
</reference>
<dbReference type="EMBL" id="JABSTV010001254">
    <property type="protein sequence ID" value="KAH7938781.1"/>
    <property type="molecule type" value="Genomic_DNA"/>
</dbReference>
<dbReference type="GO" id="GO:0005829">
    <property type="term" value="C:cytosol"/>
    <property type="evidence" value="ECO:0007669"/>
    <property type="project" value="TreeGrafter"/>
</dbReference>
<dbReference type="GO" id="GO:0031267">
    <property type="term" value="F:small GTPase binding"/>
    <property type="evidence" value="ECO:0007669"/>
    <property type="project" value="TreeGrafter"/>
</dbReference>
<protein>
    <submittedName>
        <fullName evidence="5">Uncharacterized protein</fullName>
    </submittedName>
</protein>
<name>A0A9D4SPM4_RHISA</name>
<evidence type="ECO:0000313" key="6">
    <source>
        <dbReference type="Proteomes" id="UP000821837"/>
    </source>
</evidence>
<proteinExistence type="predicted"/>
<dbReference type="GO" id="GO:0048471">
    <property type="term" value="C:perinuclear region of cytoplasm"/>
    <property type="evidence" value="ECO:0007669"/>
    <property type="project" value="TreeGrafter"/>
</dbReference>
<sequence length="811" mass="92113">MSDPGAGPSRLAEKRAAEDPPAAEKPAKKAPEGESDSFKEFVDRLAATAPTLFRTEDEVRAIFTAADREFVSEEASDRRMSPCCTHYEDCSNVYVCWAVWQQKGWTKLLGPRGIELVELDVGRLRFRTLNVNPEDLLAADDAKFLCLCLWLLQQHRCISSVYISVPTVAPRHGLLFLSLLKLTMYVTKLEITCDDSFREMSVGDLPNPSVRIPPILSPRSSVQILNPNPSVRMDRQPWMHVLDNLCNLRELRLSSMYIRETDASALMYFLKERSACIVALVLIDVEFSAATFYSLIEAVKNIENLKDLRIKTSAIRHGTFEKALSLHRENHSLQRLYVHADCSISSWTAPITLARSLSELTLEPTIRILEDLEFLCGLLHRGGNRLRLKICLDMSEMHFAERCRYALMWLVWGSCVETLILSGSTINLDQSCALAKALTLTPSESYLKELHLDECGIECEAVEHFAEAIAFRNHFCSTFKELNVGAIVGDPLTQRRMFRCIRDNGVRGKITLICTECLIEYPYDWNINWPNTPFTKVSLSISDGSNVERVLHKLMDAAGTLESLSIDSNGGLTKMGGQVLANLIGTCSWLRVLRLRCHLTSNAAVLTLAALEESLTVLLLTVEHWVIDRKVKEAFEKMLTANGSLFRLEFYWEDFATYQGFKPFLKRGLLNNSCVMGLKMYQGELRDEIIERDPEILLSLQRNEMALAWATKEILLYRREEEGTLLAAFLDVFDAPLDLYQRVADFSQRTADNRVRLARMNTRSAYYALRYAFPNPVRPTTMAEDQEHLRDTIRYARRVVVEKLQSTDVGE</sequence>
<keyword evidence="3" id="KW-0677">Repeat</keyword>
<dbReference type="InterPro" id="IPR032675">
    <property type="entry name" value="LRR_dom_sf"/>
</dbReference>
<dbReference type="SUPFAM" id="SSF52047">
    <property type="entry name" value="RNI-like"/>
    <property type="match status" value="1"/>
</dbReference>
<evidence type="ECO:0000256" key="4">
    <source>
        <dbReference type="SAM" id="MobiDB-lite"/>
    </source>
</evidence>
<dbReference type="Gene3D" id="3.80.10.10">
    <property type="entry name" value="Ribonuclease Inhibitor"/>
    <property type="match status" value="3"/>
</dbReference>
<reference evidence="5" key="2">
    <citation type="submission" date="2021-09" db="EMBL/GenBank/DDBJ databases">
        <authorList>
            <person name="Jia N."/>
            <person name="Wang J."/>
            <person name="Shi W."/>
            <person name="Du L."/>
            <person name="Sun Y."/>
            <person name="Zhan W."/>
            <person name="Jiang J."/>
            <person name="Wang Q."/>
            <person name="Zhang B."/>
            <person name="Ji P."/>
            <person name="Sakyi L.B."/>
            <person name="Cui X."/>
            <person name="Yuan T."/>
            <person name="Jiang B."/>
            <person name="Yang W."/>
            <person name="Lam T.T.-Y."/>
            <person name="Chang Q."/>
            <person name="Ding S."/>
            <person name="Wang X."/>
            <person name="Zhu J."/>
            <person name="Ruan X."/>
            <person name="Zhao L."/>
            <person name="Wei J."/>
            <person name="Que T."/>
            <person name="Du C."/>
            <person name="Cheng J."/>
            <person name="Dai P."/>
            <person name="Han X."/>
            <person name="Huang E."/>
            <person name="Gao Y."/>
            <person name="Liu J."/>
            <person name="Shao H."/>
            <person name="Ye R."/>
            <person name="Li L."/>
            <person name="Wei W."/>
            <person name="Wang X."/>
            <person name="Wang C."/>
            <person name="Huo Q."/>
            <person name="Li W."/>
            <person name="Guo W."/>
            <person name="Chen H."/>
            <person name="Chen S."/>
            <person name="Zhou L."/>
            <person name="Zhou L."/>
            <person name="Ni X."/>
            <person name="Tian J."/>
            <person name="Zhou Y."/>
            <person name="Sheng Y."/>
            <person name="Liu T."/>
            <person name="Pan Y."/>
            <person name="Xia L."/>
            <person name="Li J."/>
            <person name="Zhao F."/>
            <person name="Cao W."/>
        </authorList>
    </citation>
    <scope>NUCLEOTIDE SEQUENCE</scope>
    <source>
        <strain evidence="5">Rsan-2018</strain>
        <tissue evidence="5">Larvae</tissue>
    </source>
</reference>
<keyword evidence="6" id="KW-1185">Reference proteome</keyword>
<dbReference type="VEuPathDB" id="VectorBase:RSAN_032813"/>
<evidence type="ECO:0000256" key="2">
    <source>
        <dbReference type="ARBA" id="ARBA00022614"/>
    </source>
</evidence>
<feature type="region of interest" description="Disordered" evidence="4">
    <location>
        <begin position="1"/>
        <end position="37"/>
    </location>
</feature>
<dbReference type="Proteomes" id="UP000821837">
    <property type="component" value="Chromosome 8"/>
</dbReference>
<dbReference type="InterPro" id="IPR027038">
    <property type="entry name" value="RanGap"/>
</dbReference>
<keyword evidence="1" id="KW-0343">GTPase activation</keyword>
<dbReference type="GO" id="GO:0006913">
    <property type="term" value="P:nucleocytoplasmic transport"/>
    <property type="evidence" value="ECO:0007669"/>
    <property type="project" value="TreeGrafter"/>
</dbReference>
<evidence type="ECO:0000313" key="5">
    <source>
        <dbReference type="EMBL" id="KAH7938781.1"/>
    </source>
</evidence>
<organism evidence="5 6">
    <name type="scientific">Rhipicephalus sanguineus</name>
    <name type="common">Brown dog tick</name>
    <name type="synonym">Ixodes sanguineus</name>
    <dbReference type="NCBI Taxonomy" id="34632"/>
    <lineage>
        <taxon>Eukaryota</taxon>
        <taxon>Metazoa</taxon>
        <taxon>Ecdysozoa</taxon>
        <taxon>Arthropoda</taxon>
        <taxon>Chelicerata</taxon>
        <taxon>Arachnida</taxon>
        <taxon>Acari</taxon>
        <taxon>Parasitiformes</taxon>
        <taxon>Ixodida</taxon>
        <taxon>Ixodoidea</taxon>
        <taxon>Ixodidae</taxon>
        <taxon>Rhipicephalinae</taxon>
        <taxon>Rhipicephalus</taxon>
        <taxon>Rhipicephalus</taxon>
    </lineage>
</organism>
<gene>
    <name evidence="5" type="ORF">HPB52_000316</name>
</gene>
<evidence type="ECO:0000256" key="3">
    <source>
        <dbReference type="ARBA" id="ARBA00022737"/>
    </source>
</evidence>
<keyword evidence="2" id="KW-0433">Leucine-rich repeat</keyword>
<dbReference type="PANTHER" id="PTHR24113">
    <property type="entry name" value="RAN GTPASE-ACTIVATING PROTEIN 1"/>
    <property type="match status" value="1"/>
</dbReference>
<dbReference type="AlphaFoldDB" id="A0A9D4SPM4"/>
<dbReference type="GO" id="GO:0005634">
    <property type="term" value="C:nucleus"/>
    <property type="evidence" value="ECO:0007669"/>
    <property type="project" value="TreeGrafter"/>
</dbReference>
<evidence type="ECO:0000256" key="1">
    <source>
        <dbReference type="ARBA" id="ARBA00022468"/>
    </source>
</evidence>
<accession>A0A9D4SPM4</accession>
<dbReference type="GO" id="GO:0005096">
    <property type="term" value="F:GTPase activator activity"/>
    <property type="evidence" value="ECO:0007669"/>
    <property type="project" value="UniProtKB-KW"/>
</dbReference>
<dbReference type="PANTHER" id="PTHR24113:SF12">
    <property type="entry name" value="RAN GTPASE-ACTIVATING PROTEIN 1"/>
    <property type="match status" value="1"/>
</dbReference>
<feature type="compositionally biased region" description="Basic and acidic residues" evidence="4">
    <location>
        <begin position="25"/>
        <end position="37"/>
    </location>
</feature>